<organism evidence="1 2">
    <name type="scientific">Sinanodonta woodiana</name>
    <name type="common">Chinese pond mussel</name>
    <name type="synonym">Anodonta woodiana</name>
    <dbReference type="NCBI Taxonomy" id="1069815"/>
    <lineage>
        <taxon>Eukaryota</taxon>
        <taxon>Metazoa</taxon>
        <taxon>Spiralia</taxon>
        <taxon>Lophotrochozoa</taxon>
        <taxon>Mollusca</taxon>
        <taxon>Bivalvia</taxon>
        <taxon>Autobranchia</taxon>
        <taxon>Heteroconchia</taxon>
        <taxon>Palaeoheterodonta</taxon>
        <taxon>Unionida</taxon>
        <taxon>Unionoidea</taxon>
        <taxon>Unionidae</taxon>
        <taxon>Unioninae</taxon>
        <taxon>Sinanodonta</taxon>
    </lineage>
</organism>
<evidence type="ECO:0000313" key="2">
    <source>
        <dbReference type="Proteomes" id="UP001634394"/>
    </source>
</evidence>
<name>A0ABD3UQZ5_SINWO</name>
<sequence>MGQELSGPIGHLTNHLTKSTLHLAGTTSAAAVTDKDAESTNSKRTLKVTDLTEGDLRELLTNAYIMKLAPYIRCRSEIGSPCIASHSCSQEEIERFQSNENFNFSLFLSHFFLPLWLR</sequence>
<gene>
    <name evidence="1" type="ORF">ACJMK2_015622</name>
</gene>
<dbReference type="Proteomes" id="UP001634394">
    <property type="component" value="Unassembled WGS sequence"/>
</dbReference>
<dbReference type="EMBL" id="JBJQND010000015">
    <property type="protein sequence ID" value="KAL3851927.1"/>
    <property type="molecule type" value="Genomic_DNA"/>
</dbReference>
<accession>A0ABD3UQZ5</accession>
<evidence type="ECO:0000313" key="1">
    <source>
        <dbReference type="EMBL" id="KAL3851927.1"/>
    </source>
</evidence>
<keyword evidence="2" id="KW-1185">Reference proteome</keyword>
<comment type="caution">
    <text evidence="1">The sequence shown here is derived from an EMBL/GenBank/DDBJ whole genome shotgun (WGS) entry which is preliminary data.</text>
</comment>
<protein>
    <submittedName>
        <fullName evidence="1">Uncharacterized protein</fullName>
    </submittedName>
</protein>
<proteinExistence type="predicted"/>
<dbReference type="AlphaFoldDB" id="A0ABD3UQZ5"/>
<reference evidence="1 2" key="1">
    <citation type="submission" date="2024-11" db="EMBL/GenBank/DDBJ databases">
        <title>Chromosome-level genome assembly of the freshwater bivalve Anodonta woodiana.</title>
        <authorList>
            <person name="Chen X."/>
        </authorList>
    </citation>
    <scope>NUCLEOTIDE SEQUENCE [LARGE SCALE GENOMIC DNA]</scope>
    <source>
        <strain evidence="1">MN2024</strain>
        <tissue evidence="1">Gills</tissue>
    </source>
</reference>